<evidence type="ECO:0000313" key="6">
    <source>
        <dbReference type="Proteomes" id="UP000077407"/>
    </source>
</evidence>
<feature type="domain" description="HTH hxlR-type" evidence="4">
    <location>
        <begin position="11"/>
        <end position="109"/>
    </location>
</feature>
<reference evidence="5 6" key="1">
    <citation type="journal article" date="2015" name="Biotechnol. Bioeng.">
        <title>Genome sequence and phenotypic characterization of Caulobacter segnis.</title>
        <authorList>
            <person name="Patel S."/>
            <person name="Fletcher B."/>
            <person name="Scott D.C."/>
            <person name="Ely B."/>
        </authorList>
    </citation>
    <scope>NUCLEOTIDE SEQUENCE [LARGE SCALE GENOMIC DNA]</scope>
    <source>
        <strain evidence="5 6">ERI-2</strain>
    </source>
</reference>
<dbReference type="AlphaFoldDB" id="A0A162NCH7"/>
<dbReference type="InterPro" id="IPR036388">
    <property type="entry name" value="WH-like_DNA-bd_sf"/>
</dbReference>
<sequence>MDKSKLESYNCAVEAAMDIVGGKYKAIIIYELIDKTLRYNEIQKRIPQATPKMLSHQLKELKNDGIINRVLYPVVPPKTEYSLTELGKTFVPIVKSLCKWGEEYFRLNGVPIPCNKSK</sequence>
<dbReference type="InterPro" id="IPR036390">
    <property type="entry name" value="WH_DNA-bd_sf"/>
</dbReference>
<dbReference type="SUPFAM" id="SSF46785">
    <property type="entry name" value="Winged helix' DNA-binding domain"/>
    <property type="match status" value="1"/>
</dbReference>
<dbReference type="PANTHER" id="PTHR33204:SF29">
    <property type="entry name" value="TRANSCRIPTIONAL REGULATOR"/>
    <property type="match status" value="1"/>
</dbReference>
<name>A0A162NCH7_9CLOT</name>
<dbReference type="EMBL" id="LITT01000004">
    <property type="protein sequence ID" value="OAA91799.1"/>
    <property type="molecule type" value="Genomic_DNA"/>
</dbReference>
<dbReference type="Gene3D" id="1.10.10.10">
    <property type="entry name" value="Winged helix-like DNA-binding domain superfamily/Winged helix DNA-binding domain"/>
    <property type="match status" value="1"/>
</dbReference>
<dbReference type="Proteomes" id="UP000077407">
    <property type="component" value="Unassembled WGS sequence"/>
</dbReference>
<keyword evidence="3" id="KW-0804">Transcription</keyword>
<evidence type="ECO:0000259" key="4">
    <source>
        <dbReference type="PROSITE" id="PS51118"/>
    </source>
</evidence>
<dbReference type="PANTHER" id="PTHR33204">
    <property type="entry name" value="TRANSCRIPTIONAL REGULATOR, MARR FAMILY"/>
    <property type="match status" value="1"/>
</dbReference>
<evidence type="ECO:0000256" key="1">
    <source>
        <dbReference type="ARBA" id="ARBA00023015"/>
    </source>
</evidence>
<dbReference type="OrthoDB" id="9791143at2"/>
<dbReference type="Pfam" id="PF01638">
    <property type="entry name" value="HxlR"/>
    <property type="match status" value="1"/>
</dbReference>
<organism evidence="5 6">
    <name type="scientific">Clostridium ljungdahlii</name>
    <dbReference type="NCBI Taxonomy" id="1538"/>
    <lineage>
        <taxon>Bacteria</taxon>
        <taxon>Bacillati</taxon>
        <taxon>Bacillota</taxon>
        <taxon>Clostridia</taxon>
        <taxon>Eubacteriales</taxon>
        <taxon>Clostridiaceae</taxon>
        <taxon>Clostridium</taxon>
    </lineage>
</organism>
<proteinExistence type="predicted"/>
<evidence type="ECO:0000256" key="2">
    <source>
        <dbReference type="ARBA" id="ARBA00023125"/>
    </source>
</evidence>
<accession>A0A162NCH7</accession>
<dbReference type="InterPro" id="IPR002577">
    <property type="entry name" value="HTH_HxlR"/>
</dbReference>
<evidence type="ECO:0000313" key="5">
    <source>
        <dbReference type="EMBL" id="OAA91799.1"/>
    </source>
</evidence>
<dbReference type="GO" id="GO:0003677">
    <property type="term" value="F:DNA binding"/>
    <property type="evidence" value="ECO:0007669"/>
    <property type="project" value="UniProtKB-KW"/>
</dbReference>
<dbReference type="CDD" id="cd00090">
    <property type="entry name" value="HTH_ARSR"/>
    <property type="match status" value="1"/>
</dbReference>
<comment type="caution">
    <text evidence="5">The sequence shown here is derived from an EMBL/GenBank/DDBJ whole genome shotgun (WGS) entry which is preliminary data.</text>
</comment>
<keyword evidence="1" id="KW-0805">Transcription regulation</keyword>
<dbReference type="InterPro" id="IPR011991">
    <property type="entry name" value="ArsR-like_HTH"/>
</dbReference>
<dbReference type="RefSeq" id="WP_063554071.1">
    <property type="nucleotide sequence ID" value="NZ_LITT01000004.1"/>
</dbReference>
<gene>
    <name evidence="5" type="primary">yybR_1</name>
    <name evidence="5" type="ORF">WY13_00443</name>
</gene>
<evidence type="ECO:0000256" key="3">
    <source>
        <dbReference type="ARBA" id="ARBA00023163"/>
    </source>
</evidence>
<dbReference type="PATRIC" id="fig|1538.10.peg.938"/>
<keyword evidence="2" id="KW-0238">DNA-binding</keyword>
<dbReference type="PROSITE" id="PS51118">
    <property type="entry name" value="HTH_HXLR"/>
    <property type="match status" value="1"/>
</dbReference>
<protein>
    <submittedName>
        <fullName evidence="5">Putative HTH-type transcriptional regulator YybR</fullName>
    </submittedName>
</protein>